<dbReference type="InterPro" id="IPR027417">
    <property type="entry name" value="P-loop_NTPase"/>
</dbReference>
<comment type="similarity">
    <text evidence="1">Belongs to the ABC transporter superfamily.</text>
</comment>
<evidence type="ECO:0000259" key="5">
    <source>
        <dbReference type="PROSITE" id="PS50893"/>
    </source>
</evidence>
<dbReference type="InterPro" id="IPR003593">
    <property type="entry name" value="AAA+_ATPase"/>
</dbReference>
<dbReference type="InterPro" id="IPR017871">
    <property type="entry name" value="ABC_transporter-like_CS"/>
</dbReference>
<dbReference type="Pfam" id="PF17912">
    <property type="entry name" value="OB_MalK"/>
    <property type="match status" value="1"/>
</dbReference>
<proteinExistence type="inferred from homology"/>
<evidence type="ECO:0000256" key="3">
    <source>
        <dbReference type="ARBA" id="ARBA00022741"/>
    </source>
</evidence>
<dbReference type="Gene3D" id="3.40.50.300">
    <property type="entry name" value="P-loop containing nucleotide triphosphate hydrolases"/>
    <property type="match status" value="1"/>
</dbReference>
<dbReference type="SMART" id="SM00382">
    <property type="entry name" value="AAA"/>
    <property type="match status" value="1"/>
</dbReference>
<dbReference type="GO" id="GO:0016887">
    <property type="term" value="F:ATP hydrolysis activity"/>
    <property type="evidence" value="ECO:0007669"/>
    <property type="project" value="InterPro"/>
</dbReference>
<evidence type="ECO:0000256" key="4">
    <source>
        <dbReference type="ARBA" id="ARBA00022840"/>
    </source>
</evidence>
<evidence type="ECO:0000313" key="7">
    <source>
        <dbReference type="Proteomes" id="UP000284547"/>
    </source>
</evidence>
<protein>
    <submittedName>
        <fullName evidence="6">sn-glycerol-3-phosphate ABC transporter ATP-binding protein UgpC</fullName>
    </submittedName>
</protein>
<dbReference type="InterPro" id="IPR047641">
    <property type="entry name" value="ABC_transpr_MalK/UgpC-like"/>
</dbReference>
<dbReference type="FunFam" id="3.40.50.300:FF:000042">
    <property type="entry name" value="Maltose/maltodextrin ABC transporter, ATP-binding protein"/>
    <property type="match status" value="1"/>
</dbReference>
<dbReference type="Gene3D" id="2.40.50.100">
    <property type="match status" value="1"/>
</dbReference>
<dbReference type="Pfam" id="PF00005">
    <property type="entry name" value="ABC_tran"/>
    <property type="match status" value="1"/>
</dbReference>
<dbReference type="NCBIfam" id="NF008653">
    <property type="entry name" value="PRK11650.1"/>
    <property type="match status" value="1"/>
</dbReference>
<dbReference type="InterPro" id="IPR003439">
    <property type="entry name" value="ABC_transporter-like_ATP-bd"/>
</dbReference>
<name>A0A411YXL9_9RHOB</name>
<dbReference type="AlphaFoldDB" id="A0A411YXL9"/>
<dbReference type="PANTHER" id="PTHR43875">
    <property type="entry name" value="MALTODEXTRIN IMPORT ATP-BINDING PROTEIN MSMX"/>
    <property type="match status" value="1"/>
</dbReference>
<feature type="domain" description="ABC transporter" evidence="5">
    <location>
        <begin position="4"/>
        <end position="234"/>
    </location>
</feature>
<dbReference type="GO" id="GO:0005524">
    <property type="term" value="F:ATP binding"/>
    <property type="evidence" value="ECO:0007669"/>
    <property type="project" value="UniProtKB-KW"/>
</dbReference>
<reference evidence="6 7" key="1">
    <citation type="submission" date="2018-08" db="EMBL/GenBank/DDBJ databases">
        <title>Flavobacterium tibetense sp. nov., isolated from a wetland YonghuCo on Tibetan Plateau.</title>
        <authorList>
            <person name="Phurbu D."/>
            <person name="Lu H."/>
            <person name="Xing P."/>
        </authorList>
    </citation>
    <scope>NUCLEOTIDE SEQUENCE [LARGE SCALE GENOMIC DNA]</scope>
    <source>
        <strain evidence="6 7">DJC</strain>
    </source>
</reference>
<dbReference type="Proteomes" id="UP000284547">
    <property type="component" value="Unassembled WGS sequence"/>
</dbReference>
<dbReference type="EMBL" id="QWEY01000014">
    <property type="protein sequence ID" value="RGP35538.1"/>
    <property type="molecule type" value="Genomic_DNA"/>
</dbReference>
<dbReference type="GO" id="GO:0055052">
    <property type="term" value="C:ATP-binding cassette (ABC) transporter complex, substrate-binding subunit-containing"/>
    <property type="evidence" value="ECO:0007669"/>
    <property type="project" value="TreeGrafter"/>
</dbReference>
<evidence type="ECO:0000256" key="2">
    <source>
        <dbReference type="ARBA" id="ARBA00022448"/>
    </source>
</evidence>
<dbReference type="SUPFAM" id="SSF50331">
    <property type="entry name" value="MOP-like"/>
    <property type="match status" value="1"/>
</dbReference>
<keyword evidence="7" id="KW-1185">Reference proteome</keyword>
<organism evidence="6 7">
    <name type="scientific">Pseudotabrizicola alkalilacus</name>
    <dbReference type="NCBI Taxonomy" id="2305252"/>
    <lineage>
        <taxon>Bacteria</taxon>
        <taxon>Pseudomonadati</taxon>
        <taxon>Pseudomonadota</taxon>
        <taxon>Alphaproteobacteria</taxon>
        <taxon>Rhodobacterales</taxon>
        <taxon>Paracoccaceae</taxon>
        <taxon>Pseudotabrizicola</taxon>
    </lineage>
</organism>
<dbReference type="InterPro" id="IPR012340">
    <property type="entry name" value="NA-bd_OB-fold"/>
</dbReference>
<gene>
    <name evidence="6" type="primary">ugpC</name>
    <name evidence="6" type="ORF">D1012_19200</name>
</gene>
<dbReference type="PANTHER" id="PTHR43875:SF1">
    <property type="entry name" value="OSMOPROTECTIVE COMPOUNDS UPTAKE ATP-BINDING PROTEIN GGTA"/>
    <property type="match status" value="1"/>
</dbReference>
<dbReference type="InterPro" id="IPR040582">
    <property type="entry name" value="OB_MalK-like"/>
</dbReference>
<dbReference type="GO" id="GO:0008643">
    <property type="term" value="P:carbohydrate transport"/>
    <property type="evidence" value="ECO:0007669"/>
    <property type="project" value="InterPro"/>
</dbReference>
<comment type="caution">
    <text evidence="6">The sequence shown here is derived from an EMBL/GenBank/DDBJ whole genome shotgun (WGS) entry which is preliminary data.</text>
</comment>
<dbReference type="RefSeq" id="WP_118155745.1">
    <property type="nucleotide sequence ID" value="NZ_QWEY01000014.1"/>
</dbReference>
<dbReference type="CDD" id="cd03301">
    <property type="entry name" value="ABC_MalK_N"/>
    <property type="match status" value="1"/>
</dbReference>
<keyword evidence="2" id="KW-0813">Transport</keyword>
<dbReference type="GO" id="GO:0140359">
    <property type="term" value="F:ABC-type transporter activity"/>
    <property type="evidence" value="ECO:0007669"/>
    <property type="project" value="InterPro"/>
</dbReference>
<dbReference type="InterPro" id="IPR008995">
    <property type="entry name" value="Mo/tungstate-bd_C_term_dom"/>
</dbReference>
<dbReference type="SUPFAM" id="SSF52540">
    <property type="entry name" value="P-loop containing nucleoside triphosphate hydrolases"/>
    <property type="match status" value="1"/>
</dbReference>
<keyword evidence="4 6" id="KW-0067">ATP-binding</keyword>
<keyword evidence="3" id="KW-0547">Nucleotide-binding</keyword>
<evidence type="ECO:0000256" key="1">
    <source>
        <dbReference type="ARBA" id="ARBA00005417"/>
    </source>
</evidence>
<dbReference type="Gene3D" id="2.40.50.140">
    <property type="entry name" value="Nucleic acid-binding proteins"/>
    <property type="match status" value="1"/>
</dbReference>
<dbReference type="InterPro" id="IPR015855">
    <property type="entry name" value="ABC_transpr_MalK-like"/>
</dbReference>
<sequence>MAGVSLTGIVKAYGAHRVVHGIDLEVQEKEFVVLVGPSGCGKSTTLRMIAGLEEISDGDLKIDGRHVNRVAPKDRDVAMVFQNYALYPHLNVADNIAFGLRIRKESKEKIAASVKEVSGILGLTDHLDRRPADLSGGQRQRVAMGRAIVRQPKVFLFDEPLSNLDAKLRTQMRAEIKRLHKRLGATSIYVTHDQVEAMTLADRIVVMHDGRIEQIGTPMDLFLNPANTFVASFLGSPPMNMVRARIEAGETSPVAEFGGQRVTLQPLPSLRDAVGQEVTLGIRPEFVTLADEGVTDRVRLEVDIVETLGSEALIHALLQGEPFVIRTETVGQKTVLDSVSGFTIAPRLIRVFDAKTGQALPGQVMTQ</sequence>
<evidence type="ECO:0000313" key="6">
    <source>
        <dbReference type="EMBL" id="RGP35538.1"/>
    </source>
</evidence>
<dbReference type="PROSITE" id="PS00211">
    <property type="entry name" value="ABC_TRANSPORTER_1"/>
    <property type="match status" value="1"/>
</dbReference>
<dbReference type="PROSITE" id="PS50893">
    <property type="entry name" value="ABC_TRANSPORTER_2"/>
    <property type="match status" value="1"/>
</dbReference>
<accession>A0A411YXL9</accession>
<dbReference type="OrthoDB" id="9802264at2"/>